<evidence type="ECO:0000313" key="4">
    <source>
        <dbReference type="WBParaSite" id="EEL_0000514801-mRNA-1"/>
    </source>
</evidence>
<keyword evidence="2" id="KW-0732">Signal</keyword>
<evidence type="ECO:0000256" key="2">
    <source>
        <dbReference type="SAM" id="SignalP"/>
    </source>
</evidence>
<feature type="chain" id="PRO_5006447763" evidence="2">
    <location>
        <begin position="21"/>
        <end position="314"/>
    </location>
</feature>
<protein>
    <submittedName>
        <fullName evidence="4">BLOC-1-related complex subunit 5</fullName>
    </submittedName>
</protein>
<reference evidence="4" key="1">
    <citation type="submission" date="2017-02" db="UniProtKB">
        <authorList>
            <consortium name="WormBaseParasite"/>
        </authorList>
    </citation>
    <scope>IDENTIFICATION</scope>
</reference>
<name>A0A0R3RT76_9BILA</name>
<evidence type="ECO:0000256" key="1">
    <source>
        <dbReference type="SAM" id="MobiDB-lite"/>
    </source>
</evidence>
<dbReference type="Proteomes" id="UP000050640">
    <property type="component" value="Unplaced"/>
</dbReference>
<feature type="compositionally biased region" description="Basic residues" evidence="1">
    <location>
        <begin position="295"/>
        <end position="314"/>
    </location>
</feature>
<dbReference type="STRING" id="1147741.A0A0R3RT76"/>
<sequence>MGATVLFMIAVSGKMCAVCGRSPFTYESVGHHMSEKTKNYFQTPDTLLANALRKVDSVIKFQQNQYNIMREKVSSMHGQVNNVADRYKETAKMCNFLERNAVSLMTNMQNHHGILRQLNSSFANCTQSLKYFGDVSENADTSEKNFLQVILPDIKISFKIYYFRLHLQQTSSTFNTAVSEPFIHCSDISKDLSMSCLKSVKTSGNLVAVFGSKERSKAKKLTNSNPYMRYMLQKNARSLADINRNVTRSAAAQIKKDGFNVQQLGSKRRPKVSENIQLSESVCKMESNTHGLFTVRRHSRSRSPPRKSTRPGDN</sequence>
<organism evidence="3 4">
    <name type="scientific">Elaeophora elaphi</name>
    <dbReference type="NCBI Taxonomy" id="1147741"/>
    <lineage>
        <taxon>Eukaryota</taxon>
        <taxon>Metazoa</taxon>
        <taxon>Ecdysozoa</taxon>
        <taxon>Nematoda</taxon>
        <taxon>Chromadorea</taxon>
        <taxon>Rhabditida</taxon>
        <taxon>Spirurina</taxon>
        <taxon>Spiruromorpha</taxon>
        <taxon>Filarioidea</taxon>
        <taxon>Onchocercidae</taxon>
        <taxon>Elaeophora</taxon>
    </lineage>
</organism>
<keyword evidence="3" id="KW-1185">Reference proteome</keyword>
<dbReference type="AlphaFoldDB" id="A0A0R3RT76"/>
<feature type="region of interest" description="Disordered" evidence="1">
    <location>
        <begin position="289"/>
        <end position="314"/>
    </location>
</feature>
<feature type="signal peptide" evidence="2">
    <location>
        <begin position="1"/>
        <end position="20"/>
    </location>
</feature>
<dbReference type="WBParaSite" id="EEL_0000514801-mRNA-1">
    <property type="protein sequence ID" value="EEL_0000514801-mRNA-1"/>
    <property type="gene ID" value="EEL_0000514801"/>
</dbReference>
<evidence type="ECO:0000313" key="3">
    <source>
        <dbReference type="Proteomes" id="UP000050640"/>
    </source>
</evidence>
<accession>A0A0R3RT76</accession>
<proteinExistence type="predicted"/>